<comment type="subcellular location">
    <subcellularLocation>
        <location evidence="1">Membrane</location>
        <topology evidence="1">Multi-pass membrane protein</topology>
    </subcellularLocation>
</comment>
<dbReference type="AlphaFoldDB" id="A0A3Q0J581"/>
<keyword evidence="5" id="KW-0325">Glycoprotein</keyword>
<feature type="chain" id="PRO_5018157661" evidence="8">
    <location>
        <begin position="23"/>
        <end position="592"/>
    </location>
</feature>
<dbReference type="GO" id="GO:0098703">
    <property type="term" value="P:calcium ion import across plasma membrane"/>
    <property type="evidence" value="ECO:0007669"/>
    <property type="project" value="TreeGrafter"/>
</dbReference>
<reference evidence="10" key="1">
    <citation type="submission" date="2025-08" db="UniProtKB">
        <authorList>
            <consortium name="RefSeq"/>
        </authorList>
    </citation>
    <scope>IDENTIFICATION</scope>
</reference>
<evidence type="ECO:0000313" key="10">
    <source>
        <dbReference type="RefSeq" id="XP_026681860.1"/>
    </source>
</evidence>
<dbReference type="GeneID" id="103512642"/>
<dbReference type="PANTHER" id="PTHR15819">
    <property type="entry name" value="TRANSMEMBRANE PROTEIN FAM155"/>
    <property type="match status" value="1"/>
</dbReference>
<feature type="transmembrane region" description="Helical" evidence="7">
    <location>
        <begin position="361"/>
        <end position="394"/>
    </location>
</feature>
<dbReference type="Proteomes" id="UP000079169">
    <property type="component" value="Unplaced"/>
</dbReference>
<feature type="transmembrane region" description="Helical" evidence="7">
    <location>
        <begin position="406"/>
        <end position="424"/>
    </location>
</feature>
<dbReference type="PaxDb" id="121845-A0A3Q0J581"/>
<dbReference type="KEGG" id="dci:103512642"/>
<dbReference type="InterPro" id="IPR055288">
    <property type="entry name" value="NALCN_aux_factor_1/2"/>
</dbReference>
<keyword evidence="9" id="KW-1185">Reference proteome</keyword>
<sequence length="592" mass="66677">MLLGASLPVYILMLTLMPHVTPHRSCPKFDLSSVNPTCSARKMRISEGPGPPPRACPAQNNSQCLSPLSARPCADPGRFRFEHCREFALADALSDTDDCRSRLDVLRTIDSEVGILLCSFDEILRRYDCETSYSVAYDCSHCREAYRRWLCASVLAYYGDRGEGRVKPCRSICYAVQQKCPFFLPGDTNQTKANQYAGEPSFVCLDPNIPETGEQMENSMYGETCCYDYCDSNPNNGTQFCIHNRTTCLNNKYKPMRPSCSTSMEQTDPGYYYFSPPAACTSGADLTSPSTSLLSMFVLVISVPTLVNMSTAMLPLISSSLIILSMLKLQLKSILKSLLSCLLSCSPPPCLLNLSSWLRLLFVSCLTFVISCLFCLLRILATLLLLMVVVLYPTLNEFNLIKSKHLNYYGILLNVSFNSIVRILHKFTHFFLFIKSLPRNFYKLTFYFFSLSFDCYFKSLILLTPPKFNMIRFPSIIRTDRDPPDGAMLLLVTLSKMINIKTSQLILTLTNLSVRLGITRVRFPVKKNLHGVVVKKHGKQYLKGKSLRSKNFAPTSSIQKALRPNAYEQIDNIVNRDPIEDNIKANGDPKTI</sequence>
<keyword evidence="4 7" id="KW-0472">Membrane</keyword>
<dbReference type="STRING" id="121845.A0A3Q0J581"/>
<protein>
    <submittedName>
        <fullName evidence="10">Uncharacterized protein LOC103512642</fullName>
    </submittedName>
</protein>
<dbReference type="PANTHER" id="PTHR15819:SF11">
    <property type="entry name" value="MID1, ISOFORM A"/>
    <property type="match status" value="1"/>
</dbReference>
<evidence type="ECO:0000256" key="7">
    <source>
        <dbReference type="SAM" id="Phobius"/>
    </source>
</evidence>
<organism evidence="9 10">
    <name type="scientific">Diaphorina citri</name>
    <name type="common">Asian citrus psyllid</name>
    <dbReference type="NCBI Taxonomy" id="121845"/>
    <lineage>
        <taxon>Eukaryota</taxon>
        <taxon>Metazoa</taxon>
        <taxon>Ecdysozoa</taxon>
        <taxon>Arthropoda</taxon>
        <taxon>Hexapoda</taxon>
        <taxon>Insecta</taxon>
        <taxon>Pterygota</taxon>
        <taxon>Neoptera</taxon>
        <taxon>Paraneoptera</taxon>
        <taxon>Hemiptera</taxon>
        <taxon>Sternorrhyncha</taxon>
        <taxon>Psylloidea</taxon>
        <taxon>Psyllidae</taxon>
        <taxon>Diaphorininae</taxon>
        <taxon>Diaphorina</taxon>
    </lineage>
</organism>
<keyword evidence="3 7" id="KW-1133">Transmembrane helix</keyword>
<gene>
    <name evidence="10" type="primary">LOC103512642</name>
</gene>
<feature type="transmembrane region" description="Helical" evidence="7">
    <location>
        <begin position="444"/>
        <end position="463"/>
    </location>
</feature>
<evidence type="ECO:0000256" key="6">
    <source>
        <dbReference type="ARBA" id="ARBA00029445"/>
    </source>
</evidence>
<evidence type="ECO:0000256" key="4">
    <source>
        <dbReference type="ARBA" id="ARBA00023136"/>
    </source>
</evidence>
<keyword evidence="8" id="KW-0732">Signal</keyword>
<keyword evidence="2 7" id="KW-0812">Transmembrane</keyword>
<evidence type="ECO:0000256" key="5">
    <source>
        <dbReference type="ARBA" id="ARBA00023180"/>
    </source>
</evidence>
<proteinExistence type="inferred from homology"/>
<feature type="transmembrane region" description="Helical" evidence="7">
    <location>
        <begin position="293"/>
        <end position="317"/>
    </location>
</feature>
<dbReference type="RefSeq" id="XP_026681860.1">
    <property type="nucleotide sequence ID" value="XM_026826059.1"/>
</dbReference>
<evidence type="ECO:0000256" key="3">
    <source>
        <dbReference type="ARBA" id="ARBA00022989"/>
    </source>
</evidence>
<evidence type="ECO:0000313" key="9">
    <source>
        <dbReference type="Proteomes" id="UP000079169"/>
    </source>
</evidence>
<evidence type="ECO:0000256" key="2">
    <source>
        <dbReference type="ARBA" id="ARBA00022692"/>
    </source>
</evidence>
<accession>A0A3Q0J581</accession>
<feature type="signal peptide" evidence="8">
    <location>
        <begin position="1"/>
        <end position="22"/>
    </location>
</feature>
<comment type="similarity">
    <text evidence="6">Belongs to the NALF family.</text>
</comment>
<dbReference type="GO" id="GO:0015275">
    <property type="term" value="F:stretch-activated, monoatomic cation-selective, calcium channel activity"/>
    <property type="evidence" value="ECO:0007669"/>
    <property type="project" value="TreeGrafter"/>
</dbReference>
<name>A0A3Q0J581_DIACI</name>
<evidence type="ECO:0000256" key="8">
    <source>
        <dbReference type="SAM" id="SignalP"/>
    </source>
</evidence>
<dbReference type="CTD" id="4281"/>
<dbReference type="GO" id="GO:0005886">
    <property type="term" value="C:plasma membrane"/>
    <property type="evidence" value="ECO:0007669"/>
    <property type="project" value="TreeGrafter"/>
</dbReference>
<evidence type="ECO:0000256" key="1">
    <source>
        <dbReference type="ARBA" id="ARBA00004141"/>
    </source>
</evidence>